<proteinExistence type="inferred from homology"/>
<dbReference type="CDD" id="cd02508">
    <property type="entry name" value="ADP_Glucose_PP"/>
    <property type="match status" value="1"/>
</dbReference>
<dbReference type="InterPro" id="IPR005835">
    <property type="entry name" value="NTP_transferase_dom"/>
</dbReference>
<keyword evidence="2" id="KW-0808">Transferase</keyword>
<dbReference type="SUPFAM" id="SSF51161">
    <property type="entry name" value="Trimeric LpxA-like enzymes"/>
    <property type="match status" value="1"/>
</dbReference>
<evidence type="ECO:0000256" key="2">
    <source>
        <dbReference type="ARBA" id="ARBA00022679"/>
    </source>
</evidence>
<evidence type="ECO:0000313" key="7">
    <source>
        <dbReference type="EMBL" id="MCA9757096.1"/>
    </source>
</evidence>
<sequence length="419" mass="46506">MKDVSLQPIRTVAMILAGGRVGELSVLTMERPKAALPFAGYYRIIDFALSNLMLAGVTRVGILSQYRPASLIEHVGTGESWDFVGLDRGAKILPPFWGGDAGDWYQGNADAVHQNWNYVEDYEADVLLVVSGDHIYSLDYQEIIRFHLEREADLTIGFKQMQHEPHFGYGRMDETGRVLEYWEKPSKPVSDHASLTIYVIDVKALREVFESEDGRLGKFLEFGRHVIPYMLEKYRVFGYDFGDYWAYTRTIPMYYQAHQDLISGKIDIDAWGIRTNLQDTLVADQPPARFGANAVVRDSLVSTGCQIDGEVIRSVLSPGVRVERGARVVDSILCHNTVVGAGSVVTRTISDKHVVLGAECTCGGDAPDAAPTEQSLNPHGWITVLGKKCEIGDRTVLSPGTSIIPEQKVPTGARVERRS</sequence>
<comment type="caution">
    <text evidence="7">The sequence shown here is derived from an EMBL/GenBank/DDBJ whole genome shotgun (WGS) entry which is preliminary data.</text>
</comment>
<evidence type="ECO:0000313" key="8">
    <source>
        <dbReference type="Proteomes" id="UP000739538"/>
    </source>
</evidence>
<dbReference type="CDD" id="cd04651">
    <property type="entry name" value="LbH_G1P_AT_C"/>
    <property type="match status" value="1"/>
</dbReference>
<dbReference type="AlphaFoldDB" id="A0A956NEM8"/>
<dbReference type="Pfam" id="PF24894">
    <property type="entry name" value="Hexapep_GlmU"/>
    <property type="match status" value="1"/>
</dbReference>
<dbReference type="Proteomes" id="UP000739538">
    <property type="component" value="Unassembled WGS sequence"/>
</dbReference>
<name>A0A956NEM8_UNCEI</name>
<keyword evidence="4" id="KW-0320">Glycogen biosynthesis</keyword>
<dbReference type="PANTHER" id="PTHR43523:SF2">
    <property type="entry name" value="GLUCOSE-1-PHOSPHATE ADENYLYLTRANSFERASE"/>
    <property type="match status" value="1"/>
</dbReference>
<evidence type="ECO:0000256" key="1">
    <source>
        <dbReference type="ARBA" id="ARBA00010443"/>
    </source>
</evidence>
<feature type="domain" description="Glucose-1-phosphate adenylyltransferase/Bifunctional protein GlmU-like C-terminal hexapeptide" evidence="6">
    <location>
        <begin position="288"/>
        <end position="367"/>
    </location>
</feature>
<dbReference type="InterPro" id="IPR029044">
    <property type="entry name" value="Nucleotide-diphossugar_trans"/>
</dbReference>
<comment type="similarity">
    <text evidence="1">Belongs to the bacterial/plant glucose-1-phosphate adenylyltransferase family.</text>
</comment>
<evidence type="ECO:0000259" key="5">
    <source>
        <dbReference type="Pfam" id="PF00483"/>
    </source>
</evidence>
<dbReference type="GO" id="GO:0008878">
    <property type="term" value="F:glucose-1-phosphate adenylyltransferase activity"/>
    <property type="evidence" value="ECO:0007669"/>
    <property type="project" value="InterPro"/>
</dbReference>
<dbReference type="GO" id="GO:0005978">
    <property type="term" value="P:glycogen biosynthetic process"/>
    <property type="evidence" value="ECO:0007669"/>
    <property type="project" value="UniProtKB-KW"/>
</dbReference>
<keyword evidence="3 7" id="KW-0548">Nucleotidyltransferase</keyword>
<dbReference type="PANTHER" id="PTHR43523">
    <property type="entry name" value="GLUCOSE-1-PHOSPHATE ADENYLYLTRANSFERASE-RELATED"/>
    <property type="match status" value="1"/>
</dbReference>
<organism evidence="7 8">
    <name type="scientific">Eiseniibacteriota bacterium</name>
    <dbReference type="NCBI Taxonomy" id="2212470"/>
    <lineage>
        <taxon>Bacteria</taxon>
        <taxon>Candidatus Eiseniibacteriota</taxon>
    </lineage>
</organism>
<dbReference type="EMBL" id="JAGQHS010000081">
    <property type="protein sequence ID" value="MCA9757096.1"/>
    <property type="molecule type" value="Genomic_DNA"/>
</dbReference>
<dbReference type="SUPFAM" id="SSF53448">
    <property type="entry name" value="Nucleotide-diphospho-sugar transferases"/>
    <property type="match status" value="1"/>
</dbReference>
<feature type="domain" description="Nucleotidyl transferase" evidence="5">
    <location>
        <begin position="13"/>
        <end position="261"/>
    </location>
</feature>
<evidence type="ECO:0000256" key="4">
    <source>
        <dbReference type="ARBA" id="ARBA00023056"/>
    </source>
</evidence>
<gene>
    <name evidence="7" type="ORF">KDA27_14930</name>
</gene>
<dbReference type="Pfam" id="PF00483">
    <property type="entry name" value="NTP_transferase"/>
    <property type="match status" value="1"/>
</dbReference>
<reference evidence="7" key="2">
    <citation type="journal article" date="2021" name="Microbiome">
        <title>Successional dynamics and alternative stable states in a saline activated sludge microbial community over 9 years.</title>
        <authorList>
            <person name="Wang Y."/>
            <person name="Ye J."/>
            <person name="Ju F."/>
            <person name="Liu L."/>
            <person name="Boyd J.A."/>
            <person name="Deng Y."/>
            <person name="Parks D.H."/>
            <person name="Jiang X."/>
            <person name="Yin X."/>
            <person name="Woodcroft B.J."/>
            <person name="Tyson G.W."/>
            <person name="Hugenholtz P."/>
            <person name="Polz M.F."/>
            <person name="Zhang T."/>
        </authorList>
    </citation>
    <scope>NUCLEOTIDE SEQUENCE</scope>
    <source>
        <strain evidence="7">HKST-UBA02</strain>
    </source>
</reference>
<accession>A0A956NEM8</accession>
<evidence type="ECO:0000256" key="3">
    <source>
        <dbReference type="ARBA" id="ARBA00022695"/>
    </source>
</evidence>
<evidence type="ECO:0000259" key="6">
    <source>
        <dbReference type="Pfam" id="PF24894"/>
    </source>
</evidence>
<dbReference type="InterPro" id="IPR011831">
    <property type="entry name" value="ADP-Glc_PPase"/>
</dbReference>
<protein>
    <submittedName>
        <fullName evidence="7">Glucose-1-phosphate adenylyltransferase</fullName>
    </submittedName>
</protein>
<reference evidence="7" key="1">
    <citation type="submission" date="2020-04" db="EMBL/GenBank/DDBJ databases">
        <authorList>
            <person name="Zhang T."/>
        </authorList>
    </citation>
    <scope>NUCLEOTIDE SEQUENCE</scope>
    <source>
        <strain evidence="7">HKST-UBA02</strain>
    </source>
</reference>
<dbReference type="InterPro" id="IPR011004">
    <property type="entry name" value="Trimer_LpxA-like_sf"/>
</dbReference>
<dbReference type="Gene3D" id="3.90.550.10">
    <property type="entry name" value="Spore Coat Polysaccharide Biosynthesis Protein SpsA, Chain A"/>
    <property type="match status" value="1"/>
</dbReference>
<dbReference type="Gene3D" id="2.160.10.10">
    <property type="entry name" value="Hexapeptide repeat proteins"/>
    <property type="match status" value="1"/>
</dbReference>
<dbReference type="InterPro" id="IPR056818">
    <property type="entry name" value="GlmU/GlgC-like_hexapep"/>
</dbReference>